<dbReference type="SUPFAM" id="SSF52058">
    <property type="entry name" value="L domain-like"/>
    <property type="match status" value="1"/>
</dbReference>
<dbReference type="InParanoid" id="A2EPR4"/>
<dbReference type="Proteomes" id="UP000001542">
    <property type="component" value="Unassembled WGS sequence"/>
</dbReference>
<dbReference type="KEGG" id="tva:4763188"/>
<accession>A2EPR4</accession>
<dbReference type="InterPro" id="IPR032675">
    <property type="entry name" value="LRR_dom_sf"/>
</dbReference>
<proteinExistence type="predicted"/>
<keyword evidence="2" id="KW-1185">Reference proteome</keyword>
<dbReference type="RefSeq" id="XP_001317548.1">
    <property type="nucleotide sequence ID" value="XM_001317513.1"/>
</dbReference>
<evidence type="ECO:0000313" key="2">
    <source>
        <dbReference type="Proteomes" id="UP000001542"/>
    </source>
</evidence>
<dbReference type="Gene3D" id="3.80.10.10">
    <property type="entry name" value="Ribonuclease Inhibitor"/>
    <property type="match status" value="1"/>
</dbReference>
<gene>
    <name evidence="1" type="ORF">TVAG_153590</name>
</gene>
<sequence length="120" mass="13293">MPKIEFIDLSYNNLYAGIPATLKFENLEHLRLVYCCLIKFPQVANNTQSLKSLDISGNQDLRNFSLGDIASDSSLEFINIQGIKVNDSGNISQFPPNLVVASEGKNVQIPPSSNSLFIFK</sequence>
<name>A2EPR4_TRIV3</name>
<dbReference type="OrthoDB" id="4691307at2759"/>
<dbReference type="VEuPathDB" id="TrichDB:TVAG_153590"/>
<dbReference type="AlphaFoldDB" id="A2EPR4"/>
<protein>
    <submittedName>
        <fullName evidence="1">Leucine Rich Repeat family protein</fullName>
    </submittedName>
</protein>
<dbReference type="SMR" id="A2EPR4"/>
<reference evidence="1" key="1">
    <citation type="submission" date="2006-10" db="EMBL/GenBank/DDBJ databases">
        <authorList>
            <person name="Amadeo P."/>
            <person name="Zhao Q."/>
            <person name="Wortman J."/>
            <person name="Fraser-Liggett C."/>
            <person name="Carlton J."/>
        </authorList>
    </citation>
    <scope>NUCLEOTIDE SEQUENCE</scope>
    <source>
        <strain evidence="1">G3</strain>
    </source>
</reference>
<reference evidence="1" key="2">
    <citation type="journal article" date="2007" name="Science">
        <title>Draft genome sequence of the sexually transmitted pathogen Trichomonas vaginalis.</title>
        <authorList>
            <person name="Carlton J.M."/>
            <person name="Hirt R.P."/>
            <person name="Silva J.C."/>
            <person name="Delcher A.L."/>
            <person name="Schatz M."/>
            <person name="Zhao Q."/>
            <person name="Wortman J.R."/>
            <person name="Bidwell S.L."/>
            <person name="Alsmark U.C.M."/>
            <person name="Besteiro S."/>
            <person name="Sicheritz-Ponten T."/>
            <person name="Noel C.J."/>
            <person name="Dacks J.B."/>
            <person name="Foster P.G."/>
            <person name="Simillion C."/>
            <person name="Van de Peer Y."/>
            <person name="Miranda-Saavedra D."/>
            <person name="Barton G.J."/>
            <person name="Westrop G.D."/>
            <person name="Mueller S."/>
            <person name="Dessi D."/>
            <person name="Fiori P.L."/>
            <person name="Ren Q."/>
            <person name="Paulsen I."/>
            <person name="Zhang H."/>
            <person name="Bastida-Corcuera F.D."/>
            <person name="Simoes-Barbosa A."/>
            <person name="Brown M.T."/>
            <person name="Hayes R.D."/>
            <person name="Mukherjee M."/>
            <person name="Okumura C.Y."/>
            <person name="Schneider R."/>
            <person name="Smith A.J."/>
            <person name="Vanacova S."/>
            <person name="Villalvazo M."/>
            <person name="Haas B.J."/>
            <person name="Pertea M."/>
            <person name="Feldblyum T.V."/>
            <person name="Utterback T.R."/>
            <person name="Shu C.L."/>
            <person name="Osoegawa K."/>
            <person name="de Jong P.J."/>
            <person name="Hrdy I."/>
            <person name="Horvathova L."/>
            <person name="Zubacova Z."/>
            <person name="Dolezal P."/>
            <person name="Malik S.B."/>
            <person name="Logsdon J.M. Jr."/>
            <person name="Henze K."/>
            <person name="Gupta A."/>
            <person name="Wang C.C."/>
            <person name="Dunne R.L."/>
            <person name="Upcroft J.A."/>
            <person name="Upcroft P."/>
            <person name="White O."/>
            <person name="Salzberg S.L."/>
            <person name="Tang P."/>
            <person name="Chiu C.-H."/>
            <person name="Lee Y.-S."/>
            <person name="Embley T.M."/>
            <person name="Coombs G.H."/>
            <person name="Mottram J.C."/>
            <person name="Tachezy J."/>
            <person name="Fraser-Liggett C.M."/>
            <person name="Johnson P.J."/>
        </authorList>
    </citation>
    <scope>NUCLEOTIDE SEQUENCE [LARGE SCALE GENOMIC DNA]</scope>
    <source>
        <strain evidence="1">G3</strain>
    </source>
</reference>
<organism evidence="1 2">
    <name type="scientific">Trichomonas vaginalis (strain ATCC PRA-98 / G3)</name>
    <dbReference type="NCBI Taxonomy" id="412133"/>
    <lineage>
        <taxon>Eukaryota</taxon>
        <taxon>Metamonada</taxon>
        <taxon>Parabasalia</taxon>
        <taxon>Trichomonadida</taxon>
        <taxon>Trichomonadidae</taxon>
        <taxon>Trichomonas</taxon>
    </lineage>
</organism>
<evidence type="ECO:0000313" key="1">
    <source>
        <dbReference type="EMBL" id="EAY05325.1"/>
    </source>
</evidence>
<dbReference type="VEuPathDB" id="TrichDB:TVAGG3_0352800"/>
<dbReference type="EMBL" id="DS113451">
    <property type="protein sequence ID" value="EAY05325.1"/>
    <property type="molecule type" value="Genomic_DNA"/>
</dbReference>